<dbReference type="InterPro" id="IPR013767">
    <property type="entry name" value="PAS_fold"/>
</dbReference>
<dbReference type="EC" id="2.7.13.3" evidence="3"/>
<name>A0A419EU94_9BACT</name>
<dbReference type="GO" id="GO:0007234">
    <property type="term" value="P:osmosensory signaling via phosphorelay pathway"/>
    <property type="evidence" value="ECO:0007669"/>
    <property type="project" value="TreeGrafter"/>
</dbReference>
<dbReference type="InterPro" id="IPR003594">
    <property type="entry name" value="HATPase_dom"/>
</dbReference>
<dbReference type="PROSITE" id="PS50109">
    <property type="entry name" value="HIS_KIN"/>
    <property type="match status" value="1"/>
</dbReference>
<dbReference type="InterPro" id="IPR050351">
    <property type="entry name" value="BphY/WalK/GraS-like"/>
</dbReference>
<evidence type="ECO:0000256" key="11">
    <source>
        <dbReference type="ARBA" id="ARBA00023136"/>
    </source>
</evidence>
<organism evidence="14 15">
    <name type="scientific">Candidatus Abyssobacteria bacterium SURF_17</name>
    <dbReference type="NCBI Taxonomy" id="2093361"/>
    <lineage>
        <taxon>Bacteria</taxon>
        <taxon>Pseudomonadati</taxon>
        <taxon>Candidatus Hydrogenedentota</taxon>
        <taxon>Candidatus Abyssobacteria</taxon>
    </lineage>
</organism>
<keyword evidence="4" id="KW-0808">Transferase</keyword>
<evidence type="ECO:0000313" key="14">
    <source>
        <dbReference type="EMBL" id="RJP67750.1"/>
    </source>
</evidence>
<gene>
    <name evidence="14" type="ORF">C4532_14165</name>
</gene>
<keyword evidence="5" id="KW-0812">Transmembrane</keyword>
<comment type="catalytic activity">
    <reaction evidence="1">
        <text>ATP + protein L-histidine = ADP + protein N-phospho-L-histidine.</text>
        <dbReference type="EC" id="2.7.13.3"/>
    </reaction>
</comment>
<comment type="subcellular location">
    <subcellularLocation>
        <location evidence="2">Membrane</location>
        <topology evidence="2">Multi-pass membrane protein</topology>
    </subcellularLocation>
</comment>
<dbReference type="Pfam" id="PF02518">
    <property type="entry name" value="HATPase_c"/>
    <property type="match status" value="1"/>
</dbReference>
<dbReference type="SUPFAM" id="SSF55785">
    <property type="entry name" value="PYP-like sensor domain (PAS domain)"/>
    <property type="match status" value="1"/>
</dbReference>
<dbReference type="PROSITE" id="PS50112">
    <property type="entry name" value="PAS"/>
    <property type="match status" value="1"/>
</dbReference>
<dbReference type="AlphaFoldDB" id="A0A419EU94"/>
<proteinExistence type="predicted"/>
<comment type="caution">
    <text evidence="14">The sequence shown here is derived from an EMBL/GenBank/DDBJ whole genome shotgun (WGS) entry which is preliminary data.</text>
</comment>
<dbReference type="SMART" id="SM00091">
    <property type="entry name" value="PAS"/>
    <property type="match status" value="1"/>
</dbReference>
<evidence type="ECO:0000256" key="4">
    <source>
        <dbReference type="ARBA" id="ARBA00022679"/>
    </source>
</evidence>
<accession>A0A419EU94</accession>
<dbReference type="PANTHER" id="PTHR42878">
    <property type="entry name" value="TWO-COMPONENT HISTIDINE KINASE"/>
    <property type="match status" value="1"/>
</dbReference>
<evidence type="ECO:0000256" key="6">
    <source>
        <dbReference type="ARBA" id="ARBA00022741"/>
    </source>
</evidence>
<dbReference type="InterPro" id="IPR004358">
    <property type="entry name" value="Sig_transdc_His_kin-like_C"/>
</dbReference>
<feature type="domain" description="Histidine kinase" evidence="12">
    <location>
        <begin position="135"/>
        <end position="389"/>
    </location>
</feature>
<evidence type="ECO:0000256" key="3">
    <source>
        <dbReference type="ARBA" id="ARBA00012438"/>
    </source>
</evidence>
<dbReference type="EMBL" id="QZKI01000100">
    <property type="protein sequence ID" value="RJP67750.1"/>
    <property type="molecule type" value="Genomic_DNA"/>
</dbReference>
<dbReference type="Gene3D" id="3.30.565.10">
    <property type="entry name" value="Histidine kinase-like ATPase, C-terminal domain"/>
    <property type="match status" value="1"/>
</dbReference>
<sequence length="397" mass="46729">MDTSARQEFSIIEDIRDLIYVHDLEGKIVFVNNRIEKLTGFAREELIGKSYREVVDKQDWDKVESRLRKTNQEIDPYIIHLIQKGGGTIEVEVSPQLVRDKRTNKGVVFGIGRNPTDSTRRRERDKKKQAYSRTISTHEMYYILTSIAGICWYLENWAKNNQDSMEKLITQFVKYEDRKKTMLDEMRKETKDVLDKVGDNKSLAELIELLHKSTELLIYDADDVEWKYERTLLYKDIIIPVTAMIRNARFRNEVTFDYDVDIKSLEEIYVDKGRFRMVFFNVLLNATKYCDPERRNPEWPADILVRVTTPKAAFFQIHVMDYGLAIPEDEKEKVFDPEFRTEVARERDVVGKGFGLYIARKIVTHFGGRIYVSQCTEPTILTIELPRKLFSPSWFSK</sequence>
<dbReference type="GO" id="GO:0016020">
    <property type="term" value="C:membrane"/>
    <property type="evidence" value="ECO:0007669"/>
    <property type="project" value="UniProtKB-SubCell"/>
</dbReference>
<dbReference type="PANTHER" id="PTHR42878:SF7">
    <property type="entry name" value="SENSOR HISTIDINE KINASE GLRK"/>
    <property type="match status" value="1"/>
</dbReference>
<evidence type="ECO:0000256" key="8">
    <source>
        <dbReference type="ARBA" id="ARBA00022840"/>
    </source>
</evidence>
<dbReference type="GO" id="GO:0006355">
    <property type="term" value="P:regulation of DNA-templated transcription"/>
    <property type="evidence" value="ECO:0007669"/>
    <property type="project" value="InterPro"/>
</dbReference>
<dbReference type="GO" id="GO:0005524">
    <property type="term" value="F:ATP binding"/>
    <property type="evidence" value="ECO:0007669"/>
    <property type="project" value="UniProtKB-KW"/>
</dbReference>
<dbReference type="GO" id="GO:0004673">
    <property type="term" value="F:protein histidine kinase activity"/>
    <property type="evidence" value="ECO:0007669"/>
    <property type="project" value="UniProtKB-EC"/>
</dbReference>
<dbReference type="Gene3D" id="3.30.450.20">
    <property type="entry name" value="PAS domain"/>
    <property type="match status" value="1"/>
</dbReference>
<keyword evidence="7" id="KW-0418">Kinase</keyword>
<dbReference type="GO" id="GO:0030295">
    <property type="term" value="F:protein kinase activator activity"/>
    <property type="evidence" value="ECO:0007669"/>
    <property type="project" value="TreeGrafter"/>
</dbReference>
<evidence type="ECO:0000256" key="10">
    <source>
        <dbReference type="ARBA" id="ARBA00023012"/>
    </source>
</evidence>
<dbReference type="PRINTS" id="PR00344">
    <property type="entry name" value="BCTRLSENSOR"/>
</dbReference>
<reference evidence="14 15" key="1">
    <citation type="journal article" date="2017" name="ISME J.">
        <title>Energy and carbon metabolisms in a deep terrestrial subsurface fluid microbial community.</title>
        <authorList>
            <person name="Momper L."/>
            <person name="Jungbluth S.P."/>
            <person name="Lee M.D."/>
            <person name="Amend J.P."/>
        </authorList>
    </citation>
    <scope>NUCLEOTIDE SEQUENCE [LARGE SCALE GENOMIC DNA]</scope>
    <source>
        <strain evidence="14">SURF_17</strain>
    </source>
</reference>
<dbReference type="InterPro" id="IPR036890">
    <property type="entry name" value="HATPase_C_sf"/>
</dbReference>
<dbReference type="CDD" id="cd00130">
    <property type="entry name" value="PAS"/>
    <property type="match status" value="1"/>
</dbReference>
<protein>
    <recommendedName>
        <fullName evidence="3">histidine kinase</fullName>
        <ecNumber evidence="3">2.7.13.3</ecNumber>
    </recommendedName>
</protein>
<evidence type="ECO:0000313" key="15">
    <source>
        <dbReference type="Proteomes" id="UP000285961"/>
    </source>
</evidence>
<dbReference type="InterPro" id="IPR000014">
    <property type="entry name" value="PAS"/>
</dbReference>
<evidence type="ECO:0000259" key="12">
    <source>
        <dbReference type="PROSITE" id="PS50109"/>
    </source>
</evidence>
<keyword evidence="11" id="KW-0472">Membrane</keyword>
<keyword evidence="8" id="KW-0067">ATP-binding</keyword>
<dbReference type="NCBIfam" id="TIGR00229">
    <property type="entry name" value="sensory_box"/>
    <property type="match status" value="1"/>
</dbReference>
<feature type="domain" description="PAS" evidence="13">
    <location>
        <begin position="4"/>
        <end position="74"/>
    </location>
</feature>
<keyword evidence="9" id="KW-1133">Transmembrane helix</keyword>
<evidence type="ECO:0000256" key="9">
    <source>
        <dbReference type="ARBA" id="ARBA00022989"/>
    </source>
</evidence>
<evidence type="ECO:0000256" key="7">
    <source>
        <dbReference type="ARBA" id="ARBA00022777"/>
    </source>
</evidence>
<keyword evidence="10" id="KW-0902">Two-component regulatory system</keyword>
<keyword evidence="6" id="KW-0547">Nucleotide-binding</keyword>
<evidence type="ECO:0000256" key="2">
    <source>
        <dbReference type="ARBA" id="ARBA00004141"/>
    </source>
</evidence>
<dbReference type="Pfam" id="PF00989">
    <property type="entry name" value="PAS"/>
    <property type="match status" value="1"/>
</dbReference>
<evidence type="ECO:0000256" key="1">
    <source>
        <dbReference type="ARBA" id="ARBA00000085"/>
    </source>
</evidence>
<evidence type="ECO:0000256" key="5">
    <source>
        <dbReference type="ARBA" id="ARBA00022692"/>
    </source>
</evidence>
<dbReference type="GO" id="GO:0000156">
    <property type="term" value="F:phosphorelay response regulator activity"/>
    <property type="evidence" value="ECO:0007669"/>
    <property type="project" value="TreeGrafter"/>
</dbReference>
<dbReference type="SUPFAM" id="SSF55874">
    <property type="entry name" value="ATPase domain of HSP90 chaperone/DNA topoisomerase II/histidine kinase"/>
    <property type="match status" value="1"/>
</dbReference>
<dbReference type="InterPro" id="IPR035965">
    <property type="entry name" value="PAS-like_dom_sf"/>
</dbReference>
<dbReference type="SMART" id="SM00387">
    <property type="entry name" value="HATPase_c"/>
    <property type="match status" value="1"/>
</dbReference>
<dbReference type="Proteomes" id="UP000285961">
    <property type="component" value="Unassembled WGS sequence"/>
</dbReference>
<evidence type="ECO:0000259" key="13">
    <source>
        <dbReference type="PROSITE" id="PS50112"/>
    </source>
</evidence>
<dbReference type="InterPro" id="IPR005467">
    <property type="entry name" value="His_kinase_dom"/>
</dbReference>